<dbReference type="InterPro" id="IPR036236">
    <property type="entry name" value="Znf_C2H2_sf"/>
</dbReference>
<evidence type="ECO:0000313" key="14">
    <source>
        <dbReference type="Proteomes" id="UP000076632"/>
    </source>
</evidence>
<dbReference type="GO" id="GO:0005737">
    <property type="term" value="C:cytoplasm"/>
    <property type="evidence" value="ECO:0007669"/>
    <property type="project" value="TreeGrafter"/>
</dbReference>
<evidence type="ECO:0000256" key="11">
    <source>
        <dbReference type="SAM" id="MobiDB-lite"/>
    </source>
</evidence>
<evidence type="ECO:0000256" key="7">
    <source>
        <dbReference type="ARBA" id="ARBA00023163"/>
    </source>
</evidence>
<evidence type="ECO:0000256" key="1">
    <source>
        <dbReference type="ARBA" id="ARBA00004123"/>
    </source>
</evidence>
<name>A0A161TPD3_XYLHT</name>
<dbReference type="AlphaFoldDB" id="A0A161TPD3"/>
<evidence type="ECO:0000256" key="8">
    <source>
        <dbReference type="ARBA" id="ARBA00023242"/>
    </source>
</evidence>
<dbReference type="FunFam" id="3.30.160.60:FF:002343">
    <property type="entry name" value="Zinc finger protein 33A"/>
    <property type="match status" value="1"/>
</dbReference>
<dbReference type="PANTHER" id="PTHR47428:SF1">
    <property type="entry name" value="REGULATORY PROTEIN MIG1-RELATED"/>
    <property type="match status" value="1"/>
</dbReference>
<proteinExistence type="inferred from homology"/>
<dbReference type="RefSeq" id="XP_018189591.1">
    <property type="nucleotide sequence ID" value="XM_018329765.1"/>
</dbReference>
<dbReference type="GO" id="GO:0000433">
    <property type="term" value="P:carbon catabolite repression of transcription from RNA polymerase II promoter by glucose"/>
    <property type="evidence" value="ECO:0007669"/>
    <property type="project" value="TreeGrafter"/>
</dbReference>
<evidence type="ECO:0000256" key="4">
    <source>
        <dbReference type="ARBA" id="ARBA00022771"/>
    </source>
</evidence>
<dbReference type="GO" id="GO:0008270">
    <property type="term" value="F:zinc ion binding"/>
    <property type="evidence" value="ECO:0007669"/>
    <property type="project" value="UniProtKB-KW"/>
</dbReference>
<dbReference type="SUPFAM" id="SSF57667">
    <property type="entry name" value="beta-beta-alpha zinc fingers"/>
    <property type="match status" value="1"/>
</dbReference>
<feature type="domain" description="C2H2-type" evidence="12">
    <location>
        <begin position="32"/>
        <end position="66"/>
    </location>
</feature>
<evidence type="ECO:0000256" key="9">
    <source>
        <dbReference type="ARBA" id="ARBA00038023"/>
    </source>
</evidence>
<keyword evidence="5" id="KW-0862">Zinc</keyword>
<evidence type="ECO:0000259" key="12">
    <source>
        <dbReference type="PROSITE" id="PS50157"/>
    </source>
</evidence>
<comment type="subcellular location">
    <subcellularLocation>
        <location evidence="1">Nucleus</location>
    </subcellularLocation>
</comment>
<evidence type="ECO:0000256" key="5">
    <source>
        <dbReference type="ARBA" id="ARBA00022833"/>
    </source>
</evidence>
<accession>A0A161TPD3</accession>
<keyword evidence="6" id="KW-0805">Transcription regulation</keyword>
<feature type="domain" description="C2H2-type" evidence="12">
    <location>
        <begin position="67"/>
        <end position="96"/>
    </location>
</feature>
<dbReference type="GeneID" id="28894902"/>
<feature type="compositionally biased region" description="Basic and acidic residues" evidence="11">
    <location>
        <begin position="78"/>
        <end position="94"/>
    </location>
</feature>
<dbReference type="OrthoDB" id="654211at2759"/>
<evidence type="ECO:0000256" key="3">
    <source>
        <dbReference type="ARBA" id="ARBA00022737"/>
    </source>
</evidence>
<protein>
    <recommendedName>
        <fullName evidence="12">C2H2-type domain-containing protein</fullName>
    </recommendedName>
</protein>
<keyword evidence="14" id="KW-1185">Reference proteome</keyword>
<dbReference type="STRING" id="1328760.A0A161TPD3"/>
<dbReference type="PANTHER" id="PTHR47428">
    <property type="entry name" value="REGULATORY PROTEIN MIG1-RELATED"/>
    <property type="match status" value="1"/>
</dbReference>
<dbReference type="PROSITE" id="PS50157">
    <property type="entry name" value="ZINC_FINGER_C2H2_2"/>
    <property type="match status" value="2"/>
</dbReference>
<dbReference type="InterPro" id="IPR051007">
    <property type="entry name" value="creA/MIG_C2H2-ZnF"/>
</dbReference>
<evidence type="ECO:0000313" key="13">
    <source>
        <dbReference type="EMBL" id="KZF24036.1"/>
    </source>
</evidence>
<evidence type="ECO:0000256" key="10">
    <source>
        <dbReference type="PROSITE-ProRule" id="PRU00042"/>
    </source>
</evidence>
<dbReference type="Gene3D" id="3.30.160.60">
    <property type="entry name" value="Classic Zinc Finger"/>
    <property type="match status" value="2"/>
</dbReference>
<evidence type="ECO:0000256" key="6">
    <source>
        <dbReference type="ARBA" id="ARBA00023015"/>
    </source>
</evidence>
<dbReference type="Proteomes" id="UP000076632">
    <property type="component" value="Unassembled WGS sequence"/>
</dbReference>
<dbReference type="GO" id="GO:0000978">
    <property type="term" value="F:RNA polymerase II cis-regulatory region sequence-specific DNA binding"/>
    <property type="evidence" value="ECO:0007669"/>
    <property type="project" value="TreeGrafter"/>
</dbReference>
<organism evidence="13 14">
    <name type="scientific">Xylona heveae (strain CBS 132557 / TC161)</name>
    <dbReference type="NCBI Taxonomy" id="1328760"/>
    <lineage>
        <taxon>Eukaryota</taxon>
        <taxon>Fungi</taxon>
        <taxon>Dikarya</taxon>
        <taxon>Ascomycota</taxon>
        <taxon>Pezizomycotina</taxon>
        <taxon>Xylonomycetes</taxon>
        <taxon>Xylonales</taxon>
        <taxon>Xylonaceae</taxon>
        <taxon>Xylona</taxon>
    </lineage>
</organism>
<comment type="similarity">
    <text evidence="9">Belongs to the creA/MIG C2H2-type zinc-finger protein family.</text>
</comment>
<dbReference type="PROSITE" id="PS00028">
    <property type="entry name" value="ZINC_FINGER_C2H2_1"/>
    <property type="match status" value="1"/>
</dbReference>
<dbReference type="Pfam" id="PF00096">
    <property type="entry name" value="zf-C2H2"/>
    <property type="match status" value="2"/>
</dbReference>
<dbReference type="GO" id="GO:0005634">
    <property type="term" value="C:nucleus"/>
    <property type="evidence" value="ECO:0007669"/>
    <property type="project" value="UniProtKB-SubCell"/>
</dbReference>
<sequence length="112" mass="12829">MRVTKSSKKNNKTRTCNIRGIEATVVGTNKIHKCRWVKPDGALCDKAFQRQEHLKRHEKTHDGKKPFKCMVPGCPKDFSRSDNLKSHNKTHDPSKPGGRNIKVPNFESYLQT</sequence>
<reference evidence="13 14" key="1">
    <citation type="journal article" date="2016" name="Fungal Biol.">
        <title>The genome of Xylona heveae provides a window into fungal endophytism.</title>
        <authorList>
            <person name="Gazis R."/>
            <person name="Kuo A."/>
            <person name="Riley R."/>
            <person name="LaButti K."/>
            <person name="Lipzen A."/>
            <person name="Lin J."/>
            <person name="Amirebrahimi M."/>
            <person name="Hesse C.N."/>
            <person name="Spatafora J.W."/>
            <person name="Henrissat B."/>
            <person name="Hainaut M."/>
            <person name="Grigoriev I.V."/>
            <person name="Hibbett D.S."/>
        </authorList>
    </citation>
    <scope>NUCLEOTIDE SEQUENCE [LARGE SCALE GENOMIC DNA]</scope>
    <source>
        <strain evidence="13 14">TC161</strain>
    </source>
</reference>
<gene>
    <name evidence="13" type="ORF">L228DRAFT_208637</name>
</gene>
<dbReference type="InterPro" id="IPR013087">
    <property type="entry name" value="Znf_C2H2_type"/>
</dbReference>
<keyword evidence="3" id="KW-0677">Repeat</keyword>
<keyword evidence="8" id="KW-0539">Nucleus</keyword>
<evidence type="ECO:0000256" key="2">
    <source>
        <dbReference type="ARBA" id="ARBA00022723"/>
    </source>
</evidence>
<dbReference type="InParanoid" id="A0A161TPD3"/>
<keyword evidence="4 10" id="KW-0863">Zinc-finger</keyword>
<feature type="region of interest" description="Disordered" evidence="11">
    <location>
        <begin position="78"/>
        <end position="112"/>
    </location>
</feature>
<keyword evidence="2" id="KW-0479">Metal-binding</keyword>
<keyword evidence="7" id="KW-0804">Transcription</keyword>
<dbReference type="EMBL" id="KV407456">
    <property type="protein sequence ID" value="KZF24036.1"/>
    <property type="molecule type" value="Genomic_DNA"/>
</dbReference>
<dbReference type="SMART" id="SM00355">
    <property type="entry name" value="ZnF_C2H2"/>
    <property type="match status" value="2"/>
</dbReference>